<sequence length="78" mass="7958">MGNVPKHGEKGGAATMGSAATGNVPKRGAEGGGKTMEAMSAEGTGNVPKRETASSVESRWQRTRGEDGGELPRESKAD</sequence>
<evidence type="ECO:0000313" key="3">
    <source>
        <dbReference type="Proteomes" id="UP000045706"/>
    </source>
</evidence>
<dbReference type="Proteomes" id="UP000045706">
    <property type="component" value="Unassembled WGS sequence"/>
</dbReference>
<proteinExistence type="predicted"/>
<gene>
    <name evidence="2" type="ORF">BN1723_011729</name>
</gene>
<dbReference type="EMBL" id="CVQI01009446">
    <property type="protein sequence ID" value="CRK18941.1"/>
    <property type="molecule type" value="Genomic_DNA"/>
</dbReference>
<name>A0A0G4LAD2_VERLO</name>
<organism evidence="2 3">
    <name type="scientific">Verticillium longisporum</name>
    <name type="common">Verticillium dahliae var. longisporum</name>
    <dbReference type="NCBI Taxonomy" id="100787"/>
    <lineage>
        <taxon>Eukaryota</taxon>
        <taxon>Fungi</taxon>
        <taxon>Dikarya</taxon>
        <taxon>Ascomycota</taxon>
        <taxon>Pezizomycotina</taxon>
        <taxon>Sordariomycetes</taxon>
        <taxon>Hypocreomycetidae</taxon>
        <taxon>Glomerellales</taxon>
        <taxon>Plectosphaerellaceae</taxon>
        <taxon>Verticillium</taxon>
    </lineage>
</organism>
<feature type="region of interest" description="Disordered" evidence="1">
    <location>
        <begin position="1"/>
        <end position="78"/>
    </location>
</feature>
<dbReference type="AlphaFoldDB" id="A0A0G4LAD2"/>
<feature type="compositionally biased region" description="Basic and acidic residues" evidence="1">
    <location>
        <begin position="1"/>
        <end position="10"/>
    </location>
</feature>
<feature type="compositionally biased region" description="Low complexity" evidence="1">
    <location>
        <begin position="12"/>
        <end position="22"/>
    </location>
</feature>
<reference evidence="3" key="1">
    <citation type="submission" date="2015-05" db="EMBL/GenBank/DDBJ databases">
        <authorList>
            <person name="Fogelqvist Johan"/>
        </authorList>
    </citation>
    <scope>NUCLEOTIDE SEQUENCE [LARGE SCALE GENOMIC DNA]</scope>
</reference>
<protein>
    <submittedName>
        <fullName evidence="2">Uncharacterized protein</fullName>
    </submittedName>
</protein>
<accession>A0A0G4LAD2</accession>
<evidence type="ECO:0000313" key="2">
    <source>
        <dbReference type="EMBL" id="CRK18941.1"/>
    </source>
</evidence>
<feature type="compositionally biased region" description="Basic and acidic residues" evidence="1">
    <location>
        <begin position="59"/>
        <end position="78"/>
    </location>
</feature>
<evidence type="ECO:0000256" key="1">
    <source>
        <dbReference type="SAM" id="MobiDB-lite"/>
    </source>
</evidence>